<accession>A0A1Y2IAV3</accession>
<reference evidence="2 3" key="1">
    <citation type="journal article" date="2015" name="Biotechnol. Biofuels">
        <title>Enhanced degradation of softwood versus hardwood by the white-rot fungus Pycnoporus coccineus.</title>
        <authorList>
            <person name="Couturier M."/>
            <person name="Navarro D."/>
            <person name="Chevret D."/>
            <person name="Henrissat B."/>
            <person name="Piumi F."/>
            <person name="Ruiz-Duenas F.J."/>
            <person name="Martinez A.T."/>
            <person name="Grigoriev I.V."/>
            <person name="Riley R."/>
            <person name="Lipzen A."/>
            <person name="Berrin J.G."/>
            <person name="Master E.R."/>
            <person name="Rosso M.N."/>
        </authorList>
    </citation>
    <scope>NUCLEOTIDE SEQUENCE [LARGE SCALE GENOMIC DNA]</scope>
    <source>
        <strain evidence="2 3">BRFM310</strain>
    </source>
</reference>
<dbReference type="EMBL" id="KZ084140">
    <property type="protein sequence ID" value="OSC98244.1"/>
    <property type="molecule type" value="Genomic_DNA"/>
</dbReference>
<dbReference type="AlphaFoldDB" id="A0A1Y2IAV3"/>
<feature type="region of interest" description="Disordered" evidence="1">
    <location>
        <begin position="214"/>
        <end position="267"/>
    </location>
</feature>
<organism evidence="2 3">
    <name type="scientific">Trametes coccinea (strain BRFM310)</name>
    <name type="common">Pycnoporus coccineus</name>
    <dbReference type="NCBI Taxonomy" id="1353009"/>
    <lineage>
        <taxon>Eukaryota</taxon>
        <taxon>Fungi</taxon>
        <taxon>Dikarya</taxon>
        <taxon>Basidiomycota</taxon>
        <taxon>Agaricomycotina</taxon>
        <taxon>Agaricomycetes</taxon>
        <taxon>Polyporales</taxon>
        <taxon>Polyporaceae</taxon>
        <taxon>Trametes</taxon>
    </lineage>
</organism>
<evidence type="ECO:0000256" key="1">
    <source>
        <dbReference type="SAM" id="MobiDB-lite"/>
    </source>
</evidence>
<proteinExistence type="predicted"/>
<gene>
    <name evidence="2" type="ORF">PYCCODRAFT_1012603</name>
</gene>
<evidence type="ECO:0000313" key="2">
    <source>
        <dbReference type="EMBL" id="OSC98244.1"/>
    </source>
</evidence>
<protein>
    <submittedName>
        <fullName evidence="2">Uncharacterized protein</fullName>
    </submittedName>
</protein>
<sequence length="295" mass="32125">MRQGRARRPSAYGISVVHRAMVALRCSDCGSARQASIFPRRTRTEMKRTNATSPLPAFRARAGDSVGARVRVKPRCGVGPATRSGVDENRAPHVAVWHCLFLARAAAADRPGRSPIAVPISAAGHAVKRCRITMHACVRSLPVLCNNLAAVFRSSEWYTAELELASVAQDLGLAAASRLAEADSRRLFVESFPPAWIPASVDQKKAGSVFRLKPSRTREGSSQEKTAAGHSTRRARSAERQSDSRRQLARPGGFRDSEVSGSRDVLSPRRRAASLLRALDFQRPSRPDALKLVCL</sequence>
<dbReference type="Proteomes" id="UP000193067">
    <property type="component" value="Unassembled WGS sequence"/>
</dbReference>
<keyword evidence="3" id="KW-1185">Reference proteome</keyword>
<name>A0A1Y2IAV3_TRAC3</name>
<evidence type="ECO:0000313" key="3">
    <source>
        <dbReference type="Proteomes" id="UP000193067"/>
    </source>
</evidence>
<feature type="compositionally biased region" description="Basic and acidic residues" evidence="1">
    <location>
        <begin position="236"/>
        <end position="246"/>
    </location>
</feature>
<dbReference type="OrthoDB" id="10505560at2759"/>